<dbReference type="Proteomes" id="UP000199251">
    <property type="component" value="Unassembled WGS sequence"/>
</dbReference>
<protein>
    <submittedName>
        <fullName evidence="4">Acyl-CoA desaturase</fullName>
    </submittedName>
    <submittedName>
        <fullName evidence="3">Fatty acid desaturase</fullName>
    </submittedName>
</protein>
<evidence type="ECO:0000256" key="1">
    <source>
        <dbReference type="SAM" id="MobiDB-lite"/>
    </source>
</evidence>
<reference evidence="4" key="2">
    <citation type="submission" date="2022-08" db="EMBL/GenBank/DDBJ databases">
        <title>Complete genome sequence of 14 non-tuberculosis mycobacteria type-strains.</title>
        <authorList>
            <person name="Igarashi Y."/>
            <person name="Osugi A."/>
            <person name="Mitarai S."/>
        </authorList>
    </citation>
    <scope>NUCLEOTIDE SEQUENCE</scope>
    <source>
        <strain evidence="4">ATCC 51985</strain>
    </source>
</reference>
<dbReference type="PANTHER" id="PTHR19353">
    <property type="entry name" value="FATTY ACID DESATURASE 2"/>
    <property type="match status" value="1"/>
</dbReference>
<gene>
    <name evidence="3" type="ORF">BN1232_02662</name>
    <name evidence="4" type="ORF">MJO58_12265</name>
</gene>
<dbReference type="OrthoDB" id="104711at2"/>
<accession>A0A0E4GXQ8</accession>
<keyword evidence="6" id="KW-1185">Reference proteome</keyword>
<dbReference type="EMBL" id="CTEE01000001">
    <property type="protein sequence ID" value="CQD13465.1"/>
    <property type="molecule type" value="Genomic_DNA"/>
</dbReference>
<organism evidence="3 5">
    <name type="scientific">Mycobacterium lentiflavum</name>
    <dbReference type="NCBI Taxonomy" id="141349"/>
    <lineage>
        <taxon>Bacteria</taxon>
        <taxon>Bacillati</taxon>
        <taxon>Actinomycetota</taxon>
        <taxon>Actinomycetes</taxon>
        <taxon>Mycobacteriales</taxon>
        <taxon>Mycobacteriaceae</taxon>
        <taxon>Mycobacterium</taxon>
        <taxon>Mycobacterium simiae complex</taxon>
    </lineage>
</organism>
<evidence type="ECO:0000313" key="6">
    <source>
        <dbReference type="Proteomes" id="UP001055171"/>
    </source>
</evidence>
<sequence>MAITDVPEYAHLSDADLEAFGAALDEIRCDIESSRGAADWLYIKRAIAFHRFLEVAARLVVGLSRGKFGWAAGTAALAAAKCIENMELGHNISHGQWDWMNDPEIHSATWEWDMAGLTSQWQNSHNYKHHVFANVVGIDDDLGFGILRVTRDEEWRPRAWMQPLRAVLLALLFEWGVALHCLYSVQERETTSAAKAVHRTALLRKIARQAGKDYVMFPALSHRRWWRTLGANVVANGLRNVWAYMVIVCGHFADGAEKFAPSVLVGETKPEWYLRQMLGTANFRAGTVMRFMSGSLCYQIEHHMFPDLPSNRYPEIAERVREVCATYDLPYTTGPLHRQFLLTVRTICKLALPDRFLTATSDDAPETASEHRFRNTAPRSHVPGAGRRGLATAILALRTR</sequence>
<dbReference type="STRING" id="141349.BN1232_02662"/>
<dbReference type="Pfam" id="PF00487">
    <property type="entry name" value="FA_desaturase"/>
    <property type="match status" value="1"/>
</dbReference>
<reference evidence="3 5" key="1">
    <citation type="submission" date="2015-03" db="EMBL/GenBank/DDBJ databases">
        <authorList>
            <person name="Urmite Genomes"/>
        </authorList>
    </citation>
    <scope>NUCLEOTIDE SEQUENCE [LARGE SCALE GENOMIC DNA]</scope>
    <source>
        <strain evidence="3 5">CSUR P1491</strain>
    </source>
</reference>
<proteinExistence type="predicted"/>
<dbReference type="GO" id="GO:0016020">
    <property type="term" value="C:membrane"/>
    <property type="evidence" value="ECO:0007669"/>
    <property type="project" value="TreeGrafter"/>
</dbReference>
<name>A0A0E4GXQ8_MYCLN</name>
<evidence type="ECO:0000313" key="5">
    <source>
        <dbReference type="Proteomes" id="UP000199251"/>
    </source>
</evidence>
<dbReference type="RefSeq" id="WP_090601723.1">
    <property type="nucleotide sequence ID" value="NZ_CP092423.2"/>
</dbReference>
<dbReference type="InterPro" id="IPR012171">
    <property type="entry name" value="Fatty_acid_desaturase"/>
</dbReference>
<dbReference type="EMBL" id="CP092423">
    <property type="protein sequence ID" value="ULP44617.1"/>
    <property type="molecule type" value="Genomic_DNA"/>
</dbReference>
<dbReference type="GO" id="GO:0008610">
    <property type="term" value="P:lipid biosynthetic process"/>
    <property type="evidence" value="ECO:0007669"/>
    <property type="project" value="UniProtKB-ARBA"/>
</dbReference>
<evidence type="ECO:0000259" key="2">
    <source>
        <dbReference type="Pfam" id="PF00487"/>
    </source>
</evidence>
<dbReference type="PANTHER" id="PTHR19353:SF19">
    <property type="entry name" value="DELTA(5) FATTY ACID DESATURASE C-RELATED"/>
    <property type="match status" value="1"/>
</dbReference>
<evidence type="ECO:0000313" key="4">
    <source>
        <dbReference type="EMBL" id="ULP44617.1"/>
    </source>
</evidence>
<dbReference type="Proteomes" id="UP001055171">
    <property type="component" value="Chromosome"/>
</dbReference>
<dbReference type="AlphaFoldDB" id="A0A0E4GXQ8"/>
<feature type="region of interest" description="Disordered" evidence="1">
    <location>
        <begin position="361"/>
        <end position="384"/>
    </location>
</feature>
<dbReference type="InterPro" id="IPR005804">
    <property type="entry name" value="FA_desaturase_dom"/>
</dbReference>
<dbReference type="GO" id="GO:0016717">
    <property type="term" value="F:oxidoreductase activity, acting on paired donors, with oxidation of a pair of donors resulting in the reduction of molecular oxygen to two molecules of water"/>
    <property type="evidence" value="ECO:0007669"/>
    <property type="project" value="TreeGrafter"/>
</dbReference>
<dbReference type="CDD" id="cd03506">
    <property type="entry name" value="Delta6-FADS-like"/>
    <property type="match status" value="1"/>
</dbReference>
<feature type="domain" description="Fatty acid desaturase" evidence="2">
    <location>
        <begin position="69"/>
        <end position="333"/>
    </location>
</feature>
<evidence type="ECO:0000313" key="3">
    <source>
        <dbReference type="EMBL" id="CQD13465.1"/>
    </source>
</evidence>